<keyword evidence="4" id="KW-1185">Reference proteome</keyword>
<feature type="transmembrane region" description="Helical" evidence="1">
    <location>
        <begin position="283"/>
        <end position="305"/>
    </location>
</feature>
<feature type="transmembrane region" description="Helical" evidence="1">
    <location>
        <begin position="145"/>
        <end position="174"/>
    </location>
</feature>
<evidence type="ECO:0000259" key="2">
    <source>
        <dbReference type="Pfam" id="PF01757"/>
    </source>
</evidence>
<name>A0ABY4SIB1_AQUTE</name>
<feature type="transmembrane region" description="Helical" evidence="1">
    <location>
        <begin position="244"/>
        <end position="262"/>
    </location>
</feature>
<keyword evidence="3" id="KW-0808">Transferase</keyword>
<dbReference type="Proteomes" id="UP001056201">
    <property type="component" value="Chromosome 2"/>
</dbReference>
<feature type="transmembrane region" description="Helical" evidence="1">
    <location>
        <begin position="213"/>
        <end position="232"/>
    </location>
</feature>
<keyword evidence="1" id="KW-1133">Transmembrane helix</keyword>
<dbReference type="EMBL" id="CP097636">
    <property type="protein sequence ID" value="URI11060.1"/>
    <property type="molecule type" value="Genomic_DNA"/>
</dbReference>
<proteinExistence type="predicted"/>
<dbReference type="PANTHER" id="PTHR23028">
    <property type="entry name" value="ACETYLTRANSFERASE"/>
    <property type="match status" value="1"/>
</dbReference>
<organism evidence="3 4">
    <name type="scientific">Aquincola tertiaricarbonis</name>
    <dbReference type="NCBI Taxonomy" id="391953"/>
    <lineage>
        <taxon>Bacteria</taxon>
        <taxon>Pseudomonadati</taxon>
        <taxon>Pseudomonadota</taxon>
        <taxon>Betaproteobacteria</taxon>
        <taxon>Burkholderiales</taxon>
        <taxon>Sphaerotilaceae</taxon>
        <taxon>Aquincola</taxon>
    </lineage>
</organism>
<reference evidence="3" key="1">
    <citation type="submission" date="2022-05" db="EMBL/GenBank/DDBJ databases">
        <title>An RpoN-dependent PEP-CTERM gene is involved in floc formation of an Aquincola tertiaricarbonis strain.</title>
        <authorList>
            <person name="Qiu D."/>
            <person name="Xia M."/>
        </authorList>
    </citation>
    <scope>NUCLEOTIDE SEQUENCE</scope>
    <source>
        <strain evidence="3">RN12</strain>
    </source>
</reference>
<feature type="transmembrane region" description="Helical" evidence="1">
    <location>
        <begin position="186"/>
        <end position="206"/>
    </location>
</feature>
<feature type="transmembrane region" description="Helical" evidence="1">
    <location>
        <begin position="311"/>
        <end position="329"/>
    </location>
</feature>
<evidence type="ECO:0000313" key="3">
    <source>
        <dbReference type="EMBL" id="URI11060.1"/>
    </source>
</evidence>
<evidence type="ECO:0000256" key="1">
    <source>
        <dbReference type="SAM" id="Phobius"/>
    </source>
</evidence>
<keyword evidence="3" id="KW-0012">Acyltransferase</keyword>
<sequence length="353" mass="38365">MNAQLSGVHAARGLAACLVVLHHAADTLALQKYGGYSIWGGFFIPFGRAGVDFFFVLSGFIMYWIHRTDIGQPDSLGRFAWKRAARIYPLYWLVLAALVAIYASRPALGQGHERDPAAILSGFLLFPADHPPIVGVAWTLSHELLFYGMFATLLVSRAVGTVVLGTWLLALVIARLFPPLQYPGSFLLHVKNIEFFFGIGVAIAARQVVGRPVALWSAFFLGALTFVGAGVLELRTHEFRHSSWTLLYGAGAALMLYAIVALERARLLEVTAPVLKLLGDASYAIYLVHFTVLVALIKAAAATGLLGALPIWVSFLTLAALATLIGCLVHRHVERPVGRLVELARRRASVRSA</sequence>
<dbReference type="PANTHER" id="PTHR23028:SF131">
    <property type="entry name" value="BLR2367 PROTEIN"/>
    <property type="match status" value="1"/>
</dbReference>
<dbReference type="Pfam" id="PF01757">
    <property type="entry name" value="Acyl_transf_3"/>
    <property type="match status" value="1"/>
</dbReference>
<feature type="transmembrane region" description="Helical" evidence="1">
    <location>
        <begin position="87"/>
        <end position="105"/>
    </location>
</feature>
<keyword evidence="1" id="KW-0472">Membrane</keyword>
<feature type="transmembrane region" description="Helical" evidence="1">
    <location>
        <begin position="117"/>
        <end position="138"/>
    </location>
</feature>
<dbReference type="GO" id="GO:0016746">
    <property type="term" value="F:acyltransferase activity"/>
    <property type="evidence" value="ECO:0007669"/>
    <property type="project" value="UniProtKB-KW"/>
</dbReference>
<dbReference type="InterPro" id="IPR050879">
    <property type="entry name" value="Acyltransferase_3"/>
</dbReference>
<evidence type="ECO:0000313" key="4">
    <source>
        <dbReference type="Proteomes" id="UP001056201"/>
    </source>
</evidence>
<gene>
    <name evidence="3" type="ORF">MW290_19005</name>
</gene>
<keyword evidence="1" id="KW-0812">Transmembrane</keyword>
<feature type="transmembrane region" description="Helical" evidence="1">
    <location>
        <begin position="39"/>
        <end position="66"/>
    </location>
</feature>
<protein>
    <submittedName>
        <fullName evidence="3">Acyltransferase</fullName>
    </submittedName>
</protein>
<feature type="domain" description="Acyltransferase 3" evidence="2">
    <location>
        <begin position="7"/>
        <end position="329"/>
    </location>
</feature>
<accession>A0ABY4SIB1</accession>
<dbReference type="RefSeq" id="WP_250199258.1">
    <property type="nucleotide sequence ID" value="NZ_CP097636.1"/>
</dbReference>
<dbReference type="InterPro" id="IPR002656">
    <property type="entry name" value="Acyl_transf_3_dom"/>
</dbReference>